<keyword evidence="2" id="KW-0732">Signal</keyword>
<accession>A0A438C2A7</accession>
<dbReference type="AlphaFoldDB" id="A0A438C2A7"/>
<gene>
    <name evidence="3" type="ORF">CK203_069129</name>
</gene>
<evidence type="ECO:0000313" key="3">
    <source>
        <dbReference type="EMBL" id="RVW17372.1"/>
    </source>
</evidence>
<evidence type="ECO:0000256" key="2">
    <source>
        <dbReference type="SAM" id="SignalP"/>
    </source>
</evidence>
<dbReference type="EMBL" id="QGNW01002579">
    <property type="protein sequence ID" value="RVW17372.1"/>
    <property type="molecule type" value="Genomic_DNA"/>
</dbReference>
<keyword evidence="1" id="KW-0472">Membrane</keyword>
<feature type="chain" id="PRO_5019402056" evidence="2">
    <location>
        <begin position="23"/>
        <end position="92"/>
    </location>
</feature>
<sequence length="92" mass="10601">MGASKLATLFIFFALIFCKIRADASIDEVDQPQGVVLSESSESEALKIELALLQEKIQTLGILILYFLFFFAERKFRFWIFAVRLVAEKMKF</sequence>
<evidence type="ECO:0000256" key="1">
    <source>
        <dbReference type="SAM" id="Phobius"/>
    </source>
</evidence>
<feature type="transmembrane region" description="Helical" evidence="1">
    <location>
        <begin position="56"/>
        <end position="72"/>
    </location>
</feature>
<reference evidence="3 4" key="1">
    <citation type="journal article" date="2018" name="PLoS Genet.">
        <title>Population sequencing reveals clonal diversity and ancestral inbreeding in the grapevine cultivar Chardonnay.</title>
        <authorList>
            <person name="Roach M.J."/>
            <person name="Johnson D.L."/>
            <person name="Bohlmann J."/>
            <person name="van Vuuren H.J."/>
            <person name="Jones S.J."/>
            <person name="Pretorius I.S."/>
            <person name="Schmidt S.A."/>
            <person name="Borneman A.R."/>
        </authorList>
    </citation>
    <scope>NUCLEOTIDE SEQUENCE [LARGE SCALE GENOMIC DNA]</scope>
    <source>
        <strain evidence="4">cv. Chardonnay</strain>
        <tissue evidence="3">Leaf</tissue>
    </source>
</reference>
<keyword evidence="1" id="KW-0812">Transmembrane</keyword>
<keyword evidence="1" id="KW-1133">Transmembrane helix</keyword>
<proteinExistence type="predicted"/>
<name>A0A438C2A7_VITVI</name>
<organism evidence="3 4">
    <name type="scientific">Vitis vinifera</name>
    <name type="common">Grape</name>
    <dbReference type="NCBI Taxonomy" id="29760"/>
    <lineage>
        <taxon>Eukaryota</taxon>
        <taxon>Viridiplantae</taxon>
        <taxon>Streptophyta</taxon>
        <taxon>Embryophyta</taxon>
        <taxon>Tracheophyta</taxon>
        <taxon>Spermatophyta</taxon>
        <taxon>Magnoliopsida</taxon>
        <taxon>eudicotyledons</taxon>
        <taxon>Gunneridae</taxon>
        <taxon>Pentapetalae</taxon>
        <taxon>rosids</taxon>
        <taxon>Vitales</taxon>
        <taxon>Vitaceae</taxon>
        <taxon>Viteae</taxon>
        <taxon>Vitis</taxon>
    </lineage>
</organism>
<feature type="signal peptide" evidence="2">
    <location>
        <begin position="1"/>
        <end position="22"/>
    </location>
</feature>
<protein>
    <submittedName>
        <fullName evidence="3">Uncharacterized protein</fullName>
    </submittedName>
</protein>
<comment type="caution">
    <text evidence="3">The sequence shown here is derived from an EMBL/GenBank/DDBJ whole genome shotgun (WGS) entry which is preliminary data.</text>
</comment>
<dbReference type="Proteomes" id="UP000288805">
    <property type="component" value="Unassembled WGS sequence"/>
</dbReference>
<evidence type="ECO:0000313" key="4">
    <source>
        <dbReference type="Proteomes" id="UP000288805"/>
    </source>
</evidence>